<accession>A0ABU5L9K6</accession>
<dbReference type="RefSeq" id="WP_322497981.1">
    <property type="nucleotide sequence ID" value="NZ_JARGYT010000057.1"/>
</dbReference>
<sequence>MPNTFLSSLDNLDGIIKANTGVELDALMAEMSENISNMERASALFAKIIAQNSQTSREMSSMLR</sequence>
<keyword evidence="2" id="KW-1185">Reference proteome</keyword>
<dbReference type="EMBL" id="JARGYT010000057">
    <property type="protein sequence ID" value="MDZ5762519.1"/>
    <property type="molecule type" value="Genomic_DNA"/>
</dbReference>
<evidence type="ECO:0000313" key="2">
    <source>
        <dbReference type="Proteomes" id="UP001293791"/>
    </source>
</evidence>
<reference evidence="1 2" key="1">
    <citation type="submission" date="2023-02" db="EMBL/GenBank/DDBJ databases">
        <title>Host association and intracellularity evolved multiple times independently in the Rickettsiales.</title>
        <authorList>
            <person name="Castelli M."/>
            <person name="Nardi T."/>
            <person name="Gammuto L."/>
            <person name="Bellinzona G."/>
            <person name="Sabaneyeva E."/>
            <person name="Potekhin A."/>
            <person name="Serra V."/>
            <person name="Petroni G."/>
            <person name="Sassera D."/>
        </authorList>
    </citation>
    <scope>NUCLEOTIDE SEQUENCE [LARGE SCALE GENOMIC DNA]</scope>
    <source>
        <strain evidence="1 2">BOD18</strain>
    </source>
</reference>
<evidence type="ECO:0000313" key="1">
    <source>
        <dbReference type="EMBL" id="MDZ5762519.1"/>
    </source>
</evidence>
<comment type="caution">
    <text evidence="1">The sequence shown here is derived from an EMBL/GenBank/DDBJ whole genome shotgun (WGS) entry which is preliminary data.</text>
</comment>
<gene>
    <name evidence="1" type="ORF">Cyrtocomes_00906</name>
</gene>
<name>A0ABU5L9K6_9RICK</name>
<dbReference type="Proteomes" id="UP001293791">
    <property type="component" value="Unassembled WGS sequence"/>
</dbReference>
<proteinExistence type="predicted"/>
<protein>
    <submittedName>
        <fullName evidence="1">Uncharacterized protein</fullName>
    </submittedName>
</protein>
<organism evidence="1 2">
    <name type="scientific">Candidatus Cyrtobacter comes</name>
    <dbReference type="NCBI Taxonomy" id="675776"/>
    <lineage>
        <taxon>Bacteria</taxon>
        <taxon>Pseudomonadati</taxon>
        <taxon>Pseudomonadota</taxon>
        <taxon>Alphaproteobacteria</taxon>
        <taxon>Rickettsiales</taxon>
        <taxon>Candidatus Midichloriaceae</taxon>
        <taxon>Candidatus Cyrtobacter</taxon>
    </lineage>
</organism>